<proteinExistence type="inferred from homology"/>
<gene>
    <name evidence="11" type="ORF">DFH94DRAFT_716153</name>
</gene>
<feature type="region of interest" description="Disordered" evidence="9">
    <location>
        <begin position="293"/>
        <end position="335"/>
    </location>
</feature>
<evidence type="ECO:0000256" key="9">
    <source>
        <dbReference type="SAM" id="MobiDB-lite"/>
    </source>
</evidence>
<evidence type="ECO:0000313" key="11">
    <source>
        <dbReference type="EMBL" id="KAF8484802.1"/>
    </source>
</evidence>
<dbReference type="GO" id="GO:0044614">
    <property type="term" value="C:nuclear pore cytoplasmic filaments"/>
    <property type="evidence" value="ECO:0007669"/>
    <property type="project" value="TreeGrafter"/>
</dbReference>
<evidence type="ECO:0000256" key="8">
    <source>
        <dbReference type="ARBA" id="ARBA00023242"/>
    </source>
</evidence>
<keyword evidence="6" id="KW-0811">Translocation</keyword>
<dbReference type="OrthoDB" id="3797628at2759"/>
<dbReference type="InterPro" id="IPR007230">
    <property type="entry name" value="Nup98_auto-Pept-S59_dom"/>
</dbReference>
<dbReference type="AlphaFoldDB" id="A0A9P5TCU1"/>
<dbReference type="GO" id="GO:0008139">
    <property type="term" value="F:nuclear localization sequence binding"/>
    <property type="evidence" value="ECO:0007669"/>
    <property type="project" value="TreeGrafter"/>
</dbReference>
<dbReference type="GO" id="GO:0000973">
    <property type="term" value="P:post-transcriptional tethering of RNA polymerase II gene DNA at nuclear periphery"/>
    <property type="evidence" value="ECO:0007669"/>
    <property type="project" value="TreeGrafter"/>
</dbReference>
<dbReference type="PANTHER" id="PTHR23198:SF6">
    <property type="entry name" value="NUCLEAR PORE COMPLEX PROTEIN NUP98-NUP96"/>
    <property type="match status" value="1"/>
</dbReference>
<keyword evidence="12" id="KW-1185">Reference proteome</keyword>
<dbReference type="PROSITE" id="PS51434">
    <property type="entry name" value="NUP_C"/>
    <property type="match status" value="1"/>
</dbReference>
<dbReference type="FunFam" id="1.10.10.2360:FF:000001">
    <property type="entry name" value="Nuclear pore complex protein Nup98-Nup96"/>
    <property type="match status" value="1"/>
</dbReference>
<feature type="compositionally biased region" description="Low complexity" evidence="9">
    <location>
        <begin position="440"/>
        <end position="461"/>
    </location>
</feature>
<feature type="region of interest" description="Disordered" evidence="9">
    <location>
        <begin position="1"/>
        <end position="93"/>
    </location>
</feature>
<feature type="compositionally biased region" description="Polar residues" evidence="9">
    <location>
        <begin position="807"/>
        <end position="819"/>
    </location>
</feature>
<dbReference type="Pfam" id="PF04096">
    <property type="entry name" value="Nucleoporin2"/>
    <property type="match status" value="1"/>
</dbReference>
<feature type="compositionally biased region" description="Low complexity" evidence="9">
    <location>
        <begin position="540"/>
        <end position="554"/>
    </location>
</feature>
<evidence type="ECO:0000256" key="1">
    <source>
        <dbReference type="ARBA" id="ARBA00004567"/>
    </source>
</evidence>
<comment type="similarity">
    <text evidence="2">Belongs to the nucleoporin GLFG family.</text>
</comment>
<evidence type="ECO:0000256" key="2">
    <source>
        <dbReference type="ARBA" id="ARBA00008926"/>
    </source>
</evidence>
<dbReference type="GO" id="GO:0006405">
    <property type="term" value="P:RNA export from nucleus"/>
    <property type="evidence" value="ECO:0007669"/>
    <property type="project" value="TreeGrafter"/>
</dbReference>
<dbReference type="InterPro" id="IPR037665">
    <property type="entry name" value="Nucleoporin_S59-like"/>
</dbReference>
<feature type="region of interest" description="Disordered" evidence="9">
    <location>
        <begin position="781"/>
        <end position="824"/>
    </location>
</feature>
<protein>
    <submittedName>
        <fullName evidence="11">Nucleoporin autopeptidase-domain-containing protein</fullName>
    </submittedName>
</protein>
<evidence type="ECO:0000256" key="4">
    <source>
        <dbReference type="ARBA" id="ARBA00022816"/>
    </source>
</evidence>
<organism evidence="11 12">
    <name type="scientific">Russula ochroleuca</name>
    <dbReference type="NCBI Taxonomy" id="152965"/>
    <lineage>
        <taxon>Eukaryota</taxon>
        <taxon>Fungi</taxon>
        <taxon>Dikarya</taxon>
        <taxon>Basidiomycota</taxon>
        <taxon>Agaricomycotina</taxon>
        <taxon>Agaricomycetes</taxon>
        <taxon>Russulales</taxon>
        <taxon>Russulaceae</taxon>
        <taxon>Russula</taxon>
    </lineage>
</organism>
<dbReference type="GO" id="GO:0034398">
    <property type="term" value="P:telomere tethering at nuclear periphery"/>
    <property type="evidence" value="ECO:0007669"/>
    <property type="project" value="TreeGrafter"/>
</dbReference>
<evidence type="ECO:0000256" key="5">
    <source>
        <dbReference type="ARBA" id="ARBA00022927"/>
    </source>
</evidence>
<feature type="compositionally biased region" description="Low complexity" evidence="9">
    <location>
        <begin position="16"/>
        <end position="41"/>
    </location>
</feature>
<feature type="region of interest" description="Disordered" evidence="9">
    <location>
        <begin position="347"/>
        <end position="554"/>
    </location>
</feature>
<comment type="subcellular location">
    <subcellularLocation>
        <location evidence="1">Nucleus</location>
        <location evidence="1">Nuclear pore complex</location>
    </subcellularLocation>
</comment>
<evidence type="ECO:0000256" key="7">
    <source>
        <dbReference type="ARBA" id="ARBA00023132"/>
    </source>
</evidence>
<dbReference type="Proteomes" id="UP000759537">
    <property type="component" value="Unassembled WGS sequence"/>
</dbReference>
<dbReference type="Pfam" id="PF13634">
    <property type="entry name" value="Nucleoporin_FG"/>
    <property type="match status" value="4"/>
</dbReference>
<dbReference type="PANTHER" id="PTHR23198">
    <property type="entry name" value="NUCLEOPORIN"/>
    <property type="match status" value="1"/>
</dbReference>
<accession>A0A9P5TCU1</accession>
<dbReference type="Gene3D" id="3.30.1610.10">
    <property type="entry name" value="Peptidase S59, nucleoporin"/>
    <property type="match status" value="1"/>
</dbReference>
<feature type="compositionally biased region" description="Polar residues" evidence="9">
    <location>
        <begin position="468"/>
        <end position="490"/>
    </location>
</feature>
<feature type="compositionally biased region" description="Gly residues" evidence="9">
    <location>
        <begin position="42"/>
        <end position="55"/>
    </location>
</feature>
<feature type="compositionally biased region" description="Low complexity" evidence="9">
    <location>
        <begin position="506"/>
        <end position="522"/>
    </location>
</feature>
<keyword evidence="7" id="KW-0906">Nuclear pore complex</keyword>
<feature type="compositionally biased region" description="Low complexity" evidence="9">
    <location>
        <begin position="413"/>
        <end position="432"/>
    </location>
</feature>
<dbReference type="EMBL" id="WHVB01000003">
    <property type="protein sequence ID" value="KAF8484802.1"/>
    <property type="molecule type" value="Genomic_DNA"/>
</dbReference>
<keyword evidence="8" id="KW-0539">Nucleus</keyword>
<dbReference type="GO" id="GO:0006606">
    <property type="term" value="P:protein import into nucleus"/>
    <property type="evidence" value="ECO:0007669"/>
    <property type="project" value="TreeGrafter"/>
</dbReference>
<name>A0A9P5TCU1_9AGAM</name>
<dbReference type="GO" id="GO:0017056">
    <property type="term" value="F:structural constituent of nuclear pore"/>
    <property type="evidence" value="ECO:0007669"/>
    <property type="project" value="InterPro"/>
</dbReference>
<reference evidence="11" key="1">
    <citation type="submission" date="2019-10" db="EMBL/GenBank/DDBJ databases">
        <authorList>
            <consortium name="DOE Joint Genome Institute"/>
            <person name="Kuo A."/>
            <person name="Miyauchi S."/>
            <person name="Kiss E."/>
            <person name="Drula E."/>
            <person name="Kohler A."/>
            <person name="Sanchez-Garcia M."/>
            <person name="Andreopoulos B."/>
            <person name="Barry K.W."/>
            <person name="Bonito G."/>
            <person name="Buee M."/>
            <person name="Carver A."/>
            <person name="Chen C."/>
            <person name="Cichocki N."/>
            <person name="Clum A."/>
            <person name="Culley D."/>
            <person name="Crous P.W."/>
            <person name="Fauchery L."/>
            <person name="Girlanda M."/>
            <person name="Hayes R."/>
            <person name="Keri Z."/>
            <person name="LaButti K."/>
            <person name="Lipzen A."/>
            <person name="Lombard V."/>
            <person name="Magnuson J."/>
            <person name="Maillard F."/>
            <person name="Morin E."/>
            <person name="Murat C."/>
            <person name="Nolan M."/>
            <person name="Ohm R."/>
            <person name="Pangilinan J."/>
            <person name="Pereira M."/>
            <person name="Perotto S."/>
            <person name="Peter M."/>
            <person name="Riley R."/>
            <person name="Sitrit Y."/>
            <person name="Stielow B."/>
            <person name="Szollosi G."/>
            <person name="Zifcakova L."/>
            <person name="Stursova M."/>
            <person name="Spatafora J.W."/>
            <person name="Tedersoo L."/>
            <person name="Vaario L.-M."/>
            <person name="Yamada A."/>
            <person name="Yan M."/>
            <person name="Wang P."/>
            <person name="Xu J."/>
            <person name="Bruns T."/>
            <person name="Baldrian P."/>
            <person name="Vilgalys R."/>
            <person name="Henrissat B."/>
            <person name="Grigoriev I.V."/>
            <person name="Hibbett D."/>
            <person name="Nagy L.G."/>
            <person name="Martin F.M."/>
        </authorList>
    </citation>
    <scope>NUCLEOTIDE SEQUENCE</scope>
    <source>
        <strain evidence="11">Prilba</strain>
    </source>
</reference>
<reference evidence="11" key="2">
    <citation type="journal article" date="2020" name="Nat. Commun.">
        <title>Large-scale genome sequencing of mycorrhizal fungi provides insights into the early evolution of symbiotic traits.</title>
        <authorList>
            <person name="Miyauchi S."/>
            <person name="Kiss E."/>
            <person name="Kuo A."/>
            <person name="Drula E."/>
            <person name="Kohler A."/>
            <person name="Sanchez-Garcia M."/>
            <person name="Morin E."/>
            <person name="Andreopoulos B."/>
            <person name="Barry K.W."/>
            <person name="Bonito G."/>
            <person name="Buee M."/>
            <person name="Carver A."/>
            <person name="Chen C."/>
            <person name="Cichocki N."/>
            <person name="Clum A."/>
            <person name="Culley D."/>
            <person name="Crous P.W."/>
            <person name="Fauchery L."/>
            <person name="Girlanda M."/>
            <person name="Hayes R.D."/>
            <person name="Keri Z."/>
            <person name="LaButti K."/>
            <person name="Lipzen A."/>
            <person name="Lombard V."/>
            <person name="Magnuson J."/>
            <person name="Maillard F."/>
            <person name="Murat C."/>
            <person name="Nolan M."/>
            <person name="Ohm R.A."/>
            <person name="Pangilinan J."/>
            <person name="Pereira M.F."/>
            <person name="Perotto S."/>
            <person name="Peter M."/>
            <person name="Pfister S."/>
            <person name="Riley R."/>
            <person name="Sitrit Y."/>
            <person name="Stielow J.B."/>
            <person name="Szollosi G."/>
            <person name="Zifcakova L."/>
            <person name="Stursova M."/>
            <person name="Spatafora J.W."/>
            <person name="Tedersoo L."/>
            <person name="Vaario L.M."/>
            <person name="Yamada A."/>
            <person name="Yan M."/>
            <person name="Wang P."/>
            <person name="Xu J."/>
            <person name="Bruns T."/>
            <person name="Baldrian P."/>
            <person name="Vilgalys R."/>
            <person name="Dunand C."/>
            <person name="Henrissat B."/>
            <person name="Grigoriev I.V."/>
            <person name="Hibbett D."/>
            <person name="Nagy L.G."/>
            <person name="Martin F.M."/>
        </authorList>
    </citation>
    <scope>NUCLEOTIDE SEQUENCE</scope>
    <source>
        <strain evidence="11">Prilba</strain>
    </source>
</reference>
<keyword evidence="4" id="KW-0509">mRNA transport</keyword>
<feature type="compositionally biased region" description="Low complexity" evidence="9">
    <location>
        <begin position="368"/>
        <end position="389"/>
    </location>
</feature>
<dbReference type="GO" id="GO:0051028">
    <property type="term" value="P:mRNA transport"/>
    <property type="evidence" value="ECO:0007669"/>
    <property type="project" value="UniProtKB-KW"/>
</dbReference>
<dbReference type="Pfam" id="PF21240">
    <property type="entry name" value="Nup98_GLEBS"/>
    <property type="match status" value="1"/>
</dbReference>
<comment type="caution">
    <text evidence="11">The sequence shown here is derived from an EMBL/GenBank/DDBJ whole genome shotgun (WGS) entry which is preliminary data.</text>
</comment>
<dbReference type="InterPro" id="IPR036903">
    <property type="entry name" value="Nup98_auto-Pept-S59_dom_sf"/>
</dbReference>
<feature type="compositionally biased region" description="Low complexity" evidence="9">
    <location>
        <begin position="56"/>
        <end position="70"/>
    </location>
</feature>
<dbReference type="Gene3D" id="1.10.10.2360">
    <property type="match status" value="1"/>
</dbReference>
<dbReference type="SUPFAM" id="SSF82215">
    <property type="entry name" value="C-terminal autoproteolytic domain of nucleoporin nup98"/>
    <property type="match status" value="1"/>
</dbReference>
<feature type="compositionally biased region" description="Low complexity" evidence="9">
    <location>
        <begin position="301"/>
        <end position="329"/>
    </location>
</feature>
<keyword evidence="3" id="KW-0813">Transport</keyword>
<feature type="compositionally biased region" description="Low complexity" evidence="9">
    <location>
        <begin position="783"/>
        <end position="796"/>
    </location>
</feature>
<feature type="domain" description="Peptidase S59" evidence="10">
    <location>
        <begin position="820"/>
        <end position="965"/>
    </location>
</feature>
<dbReference type="GO" id="GO:0003723">
    <property type="term" value="F:RNA binding"/>
    <property type="evidence" value="ECO:0007669"/>
    <property type="project" value="TreeGrafter"/>
</dbReference>
<evidence type="ECO:0000256" key="3">
    <source>
        <dbReference type="ARBA" id="ARBA00022448"/>
    </source>
</evidence>
<keyword evidence="5" id="KW-0653">Protein transport</keyword>
<dbReference type="InterPro" id="IPR025574">
    <property type="entry name" value="Nucleoporin_FG_rpt"/>
</dbReference>
<sequence length="965" mass="98064">MFGSGNSGIQSSWANPQQSQQPQQPQQPQTGSVFGQPSAFGSGAGGAFGSGGGFGQNPQQQPQQPPQANSMFGNIASNPNPTPATGGSTFGAFGGSNNNPSMFNNTKPATGFGAFGGGGTSAFGTGGGAFGSAAPSQPAASNTGLFGQSNATGSAFGTGAFANKPAASAFGPTSSNSNAGTYDGVPPVTTGTVNPAYSVFSEKDPANQNSTLQYQSITCMPQYRGNSFEELRVQDYQQNRKTAGSTAFGQSAFASTTQPTTGTSLFGQSTQAQPATTMFGSFGNAGASNATSGGAFGGLGQTPTQPTGGFGTFNQAQQPAQQPTQQPAASGFGSFNQAQQSQNAGLFGSSSAFAPQNKPLGGFGSTSGFGTTSNTGSTGLFGQTNTTQQPPAPTSLFGQNQPAGGAFSGGAFGANTAGQKPPLFGQTQQQPATGGGFGLFGSQQQQGPQGQAQQGTTGLFGNQPGFGQANTAQTGQPQQGGLFGNTQPQQPAAGLFGNSGGGGLFGNTQQQGTQQQAGQPSAFGLFGNKPTTATGGGIFGNNTTGQTNTTPAPQQTSLFGNTFGQSASQPTNNAFGGGTGLFGRASAPAVGGITSGTQSLGGSMLGSTLGTSALGVPTANSQGLQASIAQPIATNLPIFSLLPAPNAPTLETSTKKKVNLFDSVRAPTSRSIAYQPVQTRLRGYTSTASSPSSNNGLTLSLTTGKPNALSLTLTGSPGKVTSGSEPFGTSILKADSRASFKKLVLDKKVDAADLLKRSGASPGPKRPAFNASLAIAAREKEAAALPTSSPSRTLPSNERGNAFAPLDSQTPDESPTTPQEGDYCVEPSISTLSKLGYEELAKVKGLVVKRIGYGEIRFSEPVDLTTLTKLSDLLGEQVRFDEMECIVYPDSDGVDKPPAGSGLNVRARIALLHCWPLDKATRQPIKDEKHPSAVKHLKRLKSMRDTIFESFDFAEGKWTFSVEHF</sequence>
<evidence type="ECO:0000256" key="6">
    <source>
        <dbReference type="ARBA" id="ARBA00023010"/>
    </source>
</evidence>
<evidence type="ECO:0000259" key="10">
    <source>
        <dbReference type="PROSITE" id="PS51434"/>
    </source>
</evidence>
<evidence type="ECO:0000313" key="12">
    <source>
        <dbReference type="Proteomes" id="UP000759537"/>
    </source>
</evidence>